<protein>
    <recommendedName>
        <fullName evidence="5">Pentacotripeptide-repeat region of PRORP domain-containing protein</fullName>
    </recommendedName>
</protein>
<accession>A0A9W7G4U7</accession>
<dbReference type="InterPro" id="IPR011990">
    <property type="entry name" value="TPR-like_helical_dom_sf"/>
</dbReference>
<feature type="compositionally biased region" description="Acidic residues" evidence="2">
    <location>
        <begin position="439"/>
        <end position="458"/>
    </location>
</feature>
<organism evidence="3 4">
    <name type="scientific">Triparma columacea</name>
    <dbReference type="NCBI Taxonomy" id="722753"/>
    <lineage>
        <taxon>Eukaryota</taxon>
        <taxon>Sar</taxon>
        <taxon>Stramenopiles</taxon>
        <taxon>Ochrophyta</taxon>
        <taxon>Bolidophyceae</taxon>
        <taxon>Parmales</taxon>
        <taxon>Triparmaceae</taxon>
        <taxon>Triparma</taxon>
    </lineage>
</organism>
<dbReference type="AlphaFoldDB" id="A0A9W7G4U7"/>
<reference evidence="4" key="1">
    <citation type="journal article" date="2023" name="Commun. Biol.">
        <title>Genome analysis of Parmales, the sister group of diatoms, reveals the evolutionary specialization of diatoms from phago-mixotrophs to photoautotrophs.</title>
        <authorList>
            <person name="Ban H."/>
            <person name="Sato S."/>
            <person name="Yoshikawa S."/>
            <person name="Yamada K."/>
            <person name="Nakamura Y."/>
            <person name="Ichinomiya M."/>
            <person name="Sato N."/>
            <person name="Blanc-Mathieu R."/>
            <person name="Endo H."/>
            <person name="Kuwata A."/>
            <person name="Ogata H."/>
        </authorList>
    </citation>
    <scope>NUCLEOTIDE SEQUENCE [LARGE SCALE GENOMIC DNA]</scope>
</reference>
<dbReference type="InterPro" id="IPR002885">
    <property type="entry name" value="PPR_rpt"/>
</dbReference>
<name>A0A9W7G4U7_9STRA</name>
<dbReference type="PANTHER" id="PTHR47936">
    <property type="entry name" value="PPR_LONG DOMAIN-CONTAINING PROTEIN"/>
    <property type="match status" value="1"/>
</dbReference>
<feature type="region of interest" description="Disordered" evidence="2">
    <location>
        <begin position="434"/>
        <end position="471"/>
    </location>
</feature>
<feature type="region of interest" description="Disordered" evidence="2">
    <location>
        <begin position="271"/>
        <end position="305"/>
    </location>
</feature>
<dbReference type="EMBL" id="BRYA01000805">
    <property type="protein sequence ID" value="GMI33001.1"/>
    <property type="molecule type" value="Genomic_DNA"/>
</dbReference>
<feature type="compositionally biased region" description="Acidic residues" evidence="2">
    <location>
        <begin position="285"/>
        <end position="302"/>
    </location>
</feature>
<evidence type="ECO:0000256" key="2">
    <source>
        <dbReference type="SAM" id="MobiDB-lite"/>
    </source>
</evidence>
<gene>
    <name evidence="3" type="ORF">TrCOL_g11983</name>
</gene>
<keyword evidence="1" id="KW-0677">Repeat</keyword>
<dbReference type="Gene3D" id="1.25.40.10">
    <property type="entry name" value="Tetratricopeptide repeat domain"/>
    <property type="match status" value="1"/>
</dbReference>
<dbReference type="PANTHER" id="PTHR47936:SF1">
    <property type="entry name" value="PENTATRICOPEPTIDE REPEAT-CONTAINING PROTEIN GUN1, CHLOROPLASTIC"/>
    <property type="match status" value="1"/>
</dbReference>
<dbReference type="Pfam" id="PF01535">
    <property type="entry name" value="PPR"/>
    <property type="match status" value="1"/>
</dbReference>
<evidence type="ECO:0000256" key="1">
    <source>
        <dbReference type="ARBA" id="ARBA00022737"/>
    </source>
</evidence>
<evidence type="ECO:0008006" key="5">
    <source>
        <dbReference type="Google" id="ProtNLM"/>
    </source>
</evidence>
<evidence type="ECO:0000313" key="4">
    <source>
        <dbReference type="Proteomes" id="UP001165065"/>
    </source>
</evidence>
<evidence type="ECO:0000313" key="3">
    <source>
        <dbReference type="EMBL" id="GMI33001.1"/>
    </source>
</evidence>
<sequence>MGTCYLKGCRDLGWKGRGRRFIKLVLNGSVKLGGDEEVAIREIVRVGIEAENVRVRVKDKKGEEGVEGLGTWLRKGREEDEVEGRKGGGPEGRLRGAIKKAEEEGKEGTVMGLGMVYWMLRNGREPGRRCWDAVMEVMKIDGSGEAARRVVTGMEEYTESWEGKWAANNRNFGWVKPLRKDYRNLIHALGRSGDVDGALRVLKGMRSRHLPGITEYEAAIGACGRGRRAMDATMILMSTVPMNGLKPRRDTYEACIRACLNVRRTVKDGGGGGWGGWDGGWDRGEGEDEDEGGGEKEEEGGEGGEKIEVPELKTALDLLAEMKREGHRPLQITYRDFMKAAVVTEDWGLATRMFKEWYADLGPGERVRQDVVRGYLHCKVMEHGVWIIEGGTWPIEEVREEVEGVLGGRRGKKEETIRKEVLEGRNGMIREFIRKVEEGSMEEEEEEEEEEKEDDEEEVRGRGGGAIKQGQ</sequence>
<keyword evidence="4" id="KW-1185">Reference proteome</keyword>
<feature type="compositionally biased region" description="Gly residues" evidence="2">
    <location>
        <begin position="462"/>
        <end position="471"/>
    </location>
</feature>
<dbReference type="NCBIfam" id="TIGR00756">
    <property type="entry name" value="PPR"/>
    <property type="match status" value="1"/>
</dbReference>
<proteinExistence type="predicted"/>
<comment type="caution">
    <text evidence="3">The sequence shown here is derived from an EMBL/GenBank/DDBJ whole genome shotgun (WGS) entry which is preliminary data.</text>
</comment>
<dbReference type="Proteomes" id="UP001165065">
    <property type="component" value="Unassembled WGS sequence"/>
</dbReference>